<dbReference type="GO" id="GO:0043737">
    <property type="term" value="F:deoxyribonuclease V activity"/>
    <property type="evidence" value="ECO:0007669"/>
    <property type="project" value="UniProtKB-EC"/>
</dbReference>
<dbReference type="EC" id="3.1.21.7" evidence="1"/>
<proteinExistence type="predicted"/>
<dbReference type="KEGG" id="uli:ETAA1_19980"/>
<evidence type="ECO:0000313" key="2">
    <source>
        <dbReference type="Proteomes" id="UP000319576"/>
    </source>
</evidence>
<reference evidence="1 2" key="1">
    <citation type="submission" date="2019-02" db="EMBL/GenBank/DDBJ databases">
        <title>Deep-cultivation of Planctomycetes and their phenomic and genomic characterization uncovers novel biology.</title>
        <authorList>
            <person name="Wiegand S."/>
            <person name="Jogler M."/>
            <person name="Boedeker C."/>
            <person name="Pinto D."/>
            <person name="Vollmers J."/>
            <person name="Rivas-Marin E."/>
            <person name="Kohn T."/>
            <person name="Peeters S.H."/>
            <person name="Heuer A."/>
            <person name="Rast P."/>
            <person name="Oberbeckmann S."/>
            <person name="Bunk B."/>
            <person name="Jeske O."/>
            <person name="Meyerdierks A."/>
            <person name="Storesund J.E."/>
            <person name="Kallscheuer N."/>
            <person name="Luecker S."/>
            <person name="Lage O.M."/>
            <person name="Pohl T."/>
            <person name="Merkel B.J."/>
            <person name="Hornburger P."/>
            <person name="Mueller R.-W."/>
            <person name="Bruemmer F."/>
            <person name="Labrenz M."/>
            <person name="Spormann A.M."/>
            <person name="Op den Camp H."/>
            <person name="Overmann J."/>
            <person name="Amann R."/>
            <person name="Jetten M.S.M."/>
            <person name="Mascher T."/>
            <person name="Medema M.H."/>
            <person name="Devos D.P."/>
            <person name="Kaster A.-K."/>
            <person name="Ovreas L."/>
            <person name="Rohde M."/>
            <person name="Galperin M.Y."/>
            <person name="Jogler C."/>
        </authorList>
    </citation>
    <scope>NUCLEOTIDE SEQUENCE [LARGE SCALE GENOMIC DNA]</scope>
    <source>
        <strain evidence="1 2">ETA_A1</strain>
    </source>
</reference>
<dbReference type="Pfam" id="PF04493">
    <property type="entry name" value="Endonuclease_5"/>
    <property type="match status" value="1"/>
</dbReference>
<organism evidence="1 2">
    <name type="scientific">Urbifossiella limnaea</name>
    <dbReference type="NCBI Taxonomy" id="2528023"/>
    <lineage>
        <taxon>Bacteria</taxon>
        <taxon>Pseudomonadati</taxon>
        <taxon>Planctomycetota</taxon>
        <taxon>Planctomycetia</taxon>
        <taxon>Gemmatales</taxon>
        <taxon>Gemmataceae</taxon>
        <taxon>Urbifossiella</taxon>
    </lineage>
</organism>
<dbReference type="Gene3D" id="3.30.2170.10">
    <property type="entry name" value="archaeoglobus fulgidus dsm 4304 superfamily"/>
    <property type="match status" value="1"/>
</dbReference>
<dbReference type="AlphaFoldDB" id="A0A517XRC0"/>
<protein>
    <submittedName>
        <fullName evidence="1">Endonuclease V</fullName>
        <ecNumber evidence="1">3.1.21.7</ecNumber>
    </submittedName>
</protein>
<keyword evidence="1" id="KW-0378">Hydrolase</keyword>
<dbReference type="Proteomes" id="UP000319576">
    <property type="component" value="Chromosome"/>
</dbReference>
<keyword evidence="2" id="KW-1185">Reference proteome</keyword>
<name>A0A517XRC0_9BACT</name>
<accession>A0A517XRC0</accession>
<keyword evidence="1" id="KW-0255">Endonuclease</keyword>
<gene>
    <name evidence="1" type="primary">nfi</name>
    <name evidence="1" type="ORF">ETAA1_19980</name>
</gene>
<keyword evidence="1" id="KW-0540">Nuclease</keyword>
<evidence type="ECO:0000313" key="1">
    <source>
        <dbReference type="EMBL" id="QDU20055.1"/>
    </source>
</evidence>
<sequence>MDVDYRTRGAVAAALWFRGWAAAVAECEAVRPFSEIAAYEPGAFYRRELPCLLGVLALGPRPDVVVVDGYVWLGGDTPGLGGHLHAVHGGVVVGVAKTRFASATAVEVCRGASRSPLYVTAAGVEATVAAGWVAAMHGPYRVPTLLKQVDALARGAPVDADPGAA</sequence>
<dbReference type="InterPro" id="IPR007581">
    <property type="entry name" value="Endonuclease-V"/>
</dbReference>
<dbReference type="EMBL" id="CP036273">
    <property type="protein sequence ID" value="QDU20055.1"/>
    <property type="molecule type" value="Genomic_DNA"/>
</dbReference>
<dbReference type="GO" id="GO:0006281">
    <property type="term" value="P:DNA repair"/>
    <property type="evidence" value="ECO:0007669"/>
    <property type="project" value="InterPro"/>
</dbReference>